<keyword evidence="1" id="KW-0732">Signal</keyword>
<feature type="chain" id="PRO_5021860061" evidence="1">
    <location>
        <begin position="22"/>
        <end position="192"/>
    </location>
</feature>
<dbReference type="Proteomes" id="UP000315891">
    <property type="component" value="Chromosome"/>
</dbReference>
<feature type="signal peptide" evidence="1">
    <location>
        <begin position="1"/>
        <end position="21"/>
    </location>
</feature>
<dbReference type="AlphaFoldDB" id="A0A516V2M9"/>
<dbReference type="RefSeq" id="WP_143878295.1">
    <property type="nucleotide sequence ID" value="NZ_BAABLZ010000002.1"/>
</dbReference>
<reference evidence="2 3" key="1">
    <citation type="submission" date="2019-07" db="EMBL/GenBank/DDBJ databases">
        <title>Lysobacter weifangensis sp. nov., isolated from bensulfuron-methyl contaminated farmland soil.</title>
        <authorList>
            <person name="Zhao H."/>
        </authorList>
    </citation>
    <scope>NUCLEOTIDE SEQUENCE [LARGE SCALE GENOMIC DNA]</scope>
    <source>
        <strain evidence="2 3">CC-Bw-6</strain>
    </source>
</reference>
<evidence type="ECO:0000313" key="3">
    <source>
        <dbReference type="Proteomes" id="UP000315891"/>
    </source>
</evidence>
<accession>A0A516V2M9</accession>
<sequence length="192" mass="20485">MRISGALFAALLGVLSPTAFAGDDGERFTSYAGFQLGIGTLDDVQRRLGATDAVHTGDAGDSETRLCYRVPGGNISFLSGEIGGETDLIGFSFSNVPRTHCATWPSTMPVPSMELAGLRLGMGKEEFSAAVGGEFHWENGEGNAYFESQRKPTDAERAAMPVDAMFDVDVSVIGSFVDGKLAEVEVWKVETY</sequence>
<protein>
    <submittedName>
        <fullName evidence="2">Uncharacterized protein</fullName>
    </submittedName>
</protein>
<proteinExistence type="predicted"/>
<gene>
    <name evidence="2" type="ORF">FNZ56_02275</name>
</gene>
<evidence type="ECO:0000313" key="2">
    <source>
        <dbReference type="EMBL" id="QDQ72780.1"/>
    </source>
</evidence>
<dbReference type="OrthoDB" id="9857115at2"/>
<evidence type="ECO:0000256" key="1">
    <source>
        <dbReference type="SAM" id="SignalP"/>
    </source>
</evidence>
<organism evidence="2 3">
    <name type="scientific">Pseudoluteimonas lycopersici</name>
    <dbReference type="NCBI Taxonomy" id="1324796"/>
    <lineage>
        <taxon>Bacteria</taxon>
        <taxon>Pseudomonadati</taxon>
        <taxon>Pseudomonadota</taxon>
        <taxon>Gammaproteobacteria</taxon>
        <taxon>Lysobacterales</taxon>
        <taxon>Lysobacteraceae</taxon>
        <taxon>Pseudoluteimonas</taxon>
    </lineage>
</organism>
<keyword evidence="3" id="KW-1185">Reference proteome</keyword>
<dbReference type="EMBL" id="CP041742">
    <property type="protein sequence ID" value="QDQ72780.1"/>
    <property type="molecule type" value="Genomic_DNA"/>
</dbReference>
<name>A0A516V2M9_9GAMM</name>